<gene>
    <name evidence="3" type="ORF">J2751_000396</name>
</gene>
<keyword evidence="4" id="KW-1185">Reference proteome</keyword>
<feature type="region of interest" description="Disordered" evidence="1">
    <location>
        <begin position="157"/>
        <end position="190"/>
    </location>
</feature>
<accession>A0A8T4GC66</accession>
<evidence type="ECO:0000256" key="1">
    <source>
        <dbReference type="SAM" id="MobiDB-lite"/>
    </source>
</evidence>
<keyword evidence="2" id="KW-1133">Transmembrane helix</keyword>
<evidence type="ECO:0000313" key="3">
    <source>
        <dbReference type="EMBL" id="MBP1921407.1"/>
    </source>
</evidence>
<dbReference type="Proteomes" id="UP000823588">
    <property type="component" value="Unassembled WGS sequence"/>
</dbReference>
<feature type="region of interest" description="Disordered" evidence="1">
    <location>
        <begin position="369"/>
        <end position="402"/>
    </location>
</feature>
<keyword evidence="2" id="KW-0472">Membrane</keyword>
<dbReference type="EMBL" id="JAGGKQ010000002">
    <property type="protein sequence ID" value="MBP1921407.1"/>
    <property type="molecule type" value="Genomic_DNA"/>
</dbReference>
<comment type="caution">
    <text evidence="3">The sequence shown here is derived from an EMBL/GenBank/DDBJ whole genome shotgun (WGS) entry which is preliminary data.</text>
</comment>
<feature type="transmembrane region" description="Helical" evidence="2">
    <location>
        <begin position="495"/>
        <end position="512"/>
    </location>
</feature>
<name>A0A8T4GC66_9EURY</name>
<protein>
    <recommendedName>
        <fullName evidence="5">DUF1102 domain-containing protein</fullName>
    </recommendedName>
</protein>
<feature type="region of interest" description="Disordered" evidence="1">
    <location>
        <begin position="437"/>
        <end position="488"/>
    </location>
</feature>
<feature type="compositionally biased region" description="Acidic residues" evidence="1">
    <location>
        <begin position="443"/>
        <end position="455"/>
    </location>
</feature>
<reference evidence="3" key="1">
    <citation type="submission" date="2021-03" db="EMBL/GenBank/DDBJ databases">
        <title>Genomic Encyclopedia of Type Strains, Phase IV (KMG-IV): sequencing the most valuable type-strain genomes for metagenomic binning, comparative biology and taxonomic classification.</title>
        <authorList>
            <person name="Goeker M."/>
        </authorList>
    </citation>
    <scope>NUCLEOTIDE SEQUENCE</scope>
    <source>
        <strain evidence="3">DSM 23564</strain>
    </source>
</reference>
<dbReference type="InterPro" id="IPR013783">
    <property type="entry name" value="Ig-like_fold"/>
</dbReference>
<dbReference type="OrthoDB" id="330708at2157"/>
<proteinExistence type="predicted"/>
<dbReference type="Gene3D" id="2.60.40.10">
    <property type="entry name" value="Immunoglobulins"/>
    <property type="match status" value="1"/>
</dbReference>
<sequence length="517" mass="53280">MARSRAVTTAAVAVGLAAAVLLVASTGATVLDGPSDSISDDVALQPGDNPYTYLDENDELVVDVTEENPRIEADGVNPDAFSAQRALFYVTFDGDTRAEAWIDHDAEAVTFTVDGEPVESREDAARLTPENDAVAIGVEVDTRIVDAVPGDRLIDSISVHAETPSDDDSTTESAGGSSGPVVTMTEPSPDARTFDLRAVVGGADTELDLAGMYVGGDWIRLDRLSFVRDAPGDVEMRVTGAENRPADTGVVPPGVDPLGYYTVEFGEPDQPIREATATLAVDRDRLDEAGVEPEALVAYHDAGEGWERTDTRVVATDSETVRLAVDSGGFSSFALATESPAIEPGSARFGADEIEAGEELSIELDVENVGPAPATGETLRVGTAGETPVTGGTFTIDADPGGPVTESVTVSIDEPGVHELVIDGDRVTAPTTVGSVAVTSASDSDEGADDSEGTDGETSIGSGLGDDSGEGSDAPSDAGSLDPAEEPAGFDLTDATGLVALLAIVLATLFLVRRAPR</sequence>
<keyword evidence="2" id="KW-0812">Transmembrane</keyword>
<evidence type="ECO:0000313" key="4">
    <source>
        <dbReference type="Proteomes" id="UP000823588"/>
    </source>
</evidence>
<dbReference type="RefSeq" id="WP_209482787.1">
    <property type="nucleotide sequence ID" value="NZ_JAGGKQ010000002.1"/>
</dbReference>
<dbReference type="AlphaFoldDB" id="A0A8T4GC66"/>
<organism evidence="3 4">
    <name type="scientific">Halorubrum alkaliphilum</name>
    <dbReference type="NCBI Taxonomy" id="261290"/>
    <lineage>
        <taxon>Archaea</taxon>
        <taxon>Methanobacteriati</taxon>
        <taxon>Methanobacteriota</taxon>
        <taxon>Stenosarchaea group</taxon>
        <taxon>Halobacteria</taxon>
        <taxon>Halobacteriales</taxon>
        <taxon>Haloferacaceae</taxon>
        <taxon>Halorubrum</taxon>
    </lineage>
</organism>
<evidence type="ECO:0000256" key="2">
    <source>
        <dbReference type="SAM" id="Phobius"/>
    </source>
</evidence>
<evidence type="ECO:0008006" key="5">
    <source>
        <dbReference type="Google" id="ProtNLM"/>
    </source>
</evidence>